<dbReference type="InterPro" id="IPR012437">
    <property type="entry name" value="DUF1638"/>
</dbReference>
<organism evidence="2 3">
    <name type="scientific">Sporomusa termitida</name>
    <dbReference type="NCBI Taxonomy" id="2377"/>
    <lineage>
        <taxon>Bacteria</taxon>
        <taxon>Bacillati</taxon>
        <taxon>Bacillota</taxon>
        <taxon>Negativicutes</taxon>
        <taxon>Selenomonadales</taxon>
        <taxon>Sporomusaceae</taxon>
        <taxon>Sporomusa</taxon>
    </lineage>
</organism>
<keyword evidence="3" id="KW-1185">Reference proteome</keyword>
<reference evidence="2 3" key="1">
    <citation type="submission" date="2019-02" db="EMBL/GenBank/DDBJ databases">
        <title>Closed genome of Sporomusa termitida DSM 4440.</title>
        <authorList>
            <person name="Poehlein A."/>
            <person name="Daniel R."/>
        </authorList>
    </citation>
    <scope>NUCLEOTIDE SEQUENCE [LARGE SCALE GENOMIC DNA]</scope>
    <source>
        <strain evidence="2 3">DSM 4440</strain>
    </source>
</reference>
<sequence length="80" mass="9052">MCHPDIENIAADCGSNTLPAKNCIEILLGGRLKELDAQAKMFYITGGWLENWRKIFIEQLKWDSIDARQNLGILRPHSAV</sequence>
<dbReference type="EMBL" id="CP036259">
    <property type="protein sequence ID" value="QDR82844.1"/>
    <property type="molecule type" value="Genomic_DNA"/>
</dbReference>
<name>A0A517DZQ5_9FIRM</name>
<protein>
    <recommendedName>
        <fullName evidence="1">DUF1638 domain-containing protein</fullName>
    </recommendedName>
</protein>
<accession>A0A517DZQ5</accession>
<evidence type="ECO:0000313" key="2">
    <source>
        <dbReference type="EMBL" id="QDR82844.1"/>
    </source>
</evidence>
<evidence type="ECO:0000259" key="1">
    <source>
        <dbReference type="Pfam" id="PF07796"/>
    </source>
</evidence>
<evidence type="ECO:0000313" key="3">
    <source>
        <dbReference type="Proteomes" id="UP000320776"/>
    </source>
</evidence>
<proteinExistence type="predicted"/>
<dbReference type="AlphaFoldDB" id="A0A517DZQ5"/>
<dbReference type="Pfam" id="PF07796">
    <property type="entry name" value="DUF1638"/>
    <property type="match status" value="1"/>
</dbReference>
<gene>
    <name evidence="2" type="ORF">SPTER_42840</name>
</gene>
<feature type="domain" description="DUF1638" evidence="1">
    <location>
        <begin position="1"/>
        <end position="73"/>
    </location>
</feature>
<dbReference type="Proteomes" id="UP000320776">
    <property type="component" value="Chromosome"/>
</dbReference>
<dbReference type="RefSeq" id="WP_144352187.1">
    <property type="nucleotide sequence ID" value="NZ_CP036259.1"/>
</dbReference>
<dbReference type="OrthoDB" id="5430678at2"/>
<dbReference type="KEGG" id="sted:SPTER_42840"/>